<dbReference type="Proteomes" id="UP001515100">
    <property type="component" value="Unassembled WGS sequence"/>
</dbReference>
<evidence type="ECO:0000313" key="2">
    <source>
        <dbReference type="Proteomes" id="UP001515100"/>
    </source>
</evidence>
<sequence>MALDQGVTVYFPYLRGKQFELLALKEAAPQLGTSGKITPVIEPVKVPEGGLERSLQALWSNGVNPILVVNPAVGDLTGPLVSTEIASLVAAEPHRWHLGLIISEDTDVAALLAAFEAQFDGKNLLSLIHDGTPADLDLLRDRTHALGRQLDLISDELRDRHYRTFRAQNGSVIMHDGFVPQLRNADYLERPESTFTEDVLYYGDDDHIGFGDYLTIGKAWTSGGFTPRAVAIHWTYQPDPASPIRIRHFTSETNGDMANVGGKFLEAAGKLVAFLDAEDIHTNAAEIMRGHLAADTYPGLGIVKKLSILNHLELVAEILERP</sequence>
<evidence type="ECO:0000313" key="1">
    <source>
        <dbReference type="EMBL" id="KAA1380463.1"/>
    </source>
</evidence>
<dbReference type="AlphaFoldDB" id="A0A641ATA0"/>
<comment type="caution">
    <text evidence="1">The sequence shown here is derived from an EMBL/GenBank/DDBJ whole genome shotgun (WGS) entry which is preliminary data.</text>
</comment>
<keyword evidence="2" id="KW-1185">Reference proteome</keyword>
<proteinExistence type="predicted"/>
<organism evidence="1 2">
    <name type="scientific">Aeromicrobium fastidiosum</name>
    <dbReference type="NCBI Taxonomy" id="52699"/>
    <lineage>
        <taxon>Bacteria</taxon>
        <taxon>Bacillati</taxon>
        <taxon>Actinomycetota</taxon>
        <taxon>Actinomycetes</taxon>
        <taxon>Propionibacteriales</taxon>
        <taxon>Nocardioidaceae</taxon>
        <taxon>Aeromicrobium</taxon>
    </lineage>
</organism>
<dbReference type="EMBL" id="SDPP02000001">
    <property type="protein sequence ID" value="KAA1380463.1"/>
    <property type="molecule type" value="Genomic_DNA"/>
</dbReference>
<dbReference type="InterPro" id="IPR047727">
    <property type="entry name" value="Sce7725-like"/>
</dbReference>
<protein>
    <submittedName>
        <fullName evidence="1">Sce7725 family protein</fullName>
    </submittedName>
</protein>
<gene>
    <name evidence="1" type="ORF">ESP62_004600</name>
</gene>
<reference evidence="1" key="1">
    <citation type="submission" date="2019-09" db="EMBL/GenBank/DDBJ databases">
        <authorList>
            <person name="Li J."/>
        </authorList>
    </citation>
    <scope>NUCLEOTIDE SEQUENCE [LARGE SCALE GENOMIC DNA]</scope>
    <source>
        <strain evidence="1">NRBC 14897</strain>
    </source>
</reference>
<dbReference type="OrthoDB" id="8910160at2"/>
<accession>A0A641ATA0</accession>
<name>A0A641ATA0_9ACTN</name>
<dbReference type="NCBIfam" id="NF033831">
    <property type="entry name" value="sce7725_fam"/>
    <property type="match status" value="1"/>
</dbReference>